<sequence length="221" mass="23975">MADSEEQQVSSTSPLFNEEVHHYQAEPDPEPQQDHFDVDDIVDLVGGAQDALERHIAEDSAPHEFTETSFPEPEPEIPDSTTSSPPFVPEPEPQVVAPKAEPEITKIAPEPEPAPVSDALPAAEPRTAAPAPAEAAERPAVTEEPPAPAACEYLFGGFYVVCSEFGETGFRGCFPFSRFCEPPLASGPQRPAESRQRAGGMPSVALTNFTRPYTLIQPKRW</sequence>
<dbReference type="Ensembl" id="ENSSPAT00000030790.1">
    <property type="protein sequence ID" value="ENSSPAP00000030296.1"/>
    <property type="gene ID" value="ENSSPAG00000022752.1"/>
</dbReference>
<feature type="region of interest" description="Disordered" evidence="1">
    <location>
        <begin position="1"/>
        <end position="145"/>
    </location>
</feature>
<dbReference type="GeneTree" id="ENSGT00940000177131"/>
<protein>
    <submittedName>
        <fullName evidence="2">Uncharacterized protein</fullName>
    </submittedName>
</protein>
<evidence type="ECO:0000256" key="1">
    <source>
        <dbReference type="SAM" id="MobiDB-lite"/>
    </source>
</evidence>
<feature type="compositionally biased region" description="Basic and acidic residues" evidence="1">
    <location>
        <begin position="51"/>
        <end position="66"/>
    </location>
</feature>
<name>A0A3B5BBJ5_9TELE</name>
<evidence type="ECO:0000313" key="2">
    <source>
        <dbReference type="Ensembl" id="ENSSPAP00000030296.1"/>
    </source>
</evidence>
<proteinExistence type="predicted"/>
<accession>A0A3B5BBJ5</accession>
<feature type="region of interest" description="Disordered" evidence="1">
    <location>
        <begin position="184"/>
        <end position="203"/>
    </location>
</feature>
<feature type="compositionally biased region" description="Low complexity" evidence="1">
    <location>
        <begin position="121"/>
        <end position="134"/>
    </location>
</feature>
<dbReference type="STRING" id="144197.ENSSPAP00000030296"/>
<reference evidence="2" key="1">
    <citation type="submission" date="2023-09" db="UniProtKB">
        <authorList>
            <consortium name="Ensembl"/>
        </authorList>
    </citation>
    <scope>IDENTIFICATION</scope>
</reference>
<organism evidence="2">
    <name type="scientific">Stegastes partitus</name>
    <name type="common">bicolor damselfish</name>
    <dbReference type="NCBI Taxonomy" id="144197"/>
    <lineage>
        <taxon>Eukaryota</taxon>
        <taxon>Metazoa</taxon>
        <taxon>Chordata</taxon>
        <taxon>Craniata</taxon>
        <taxon>Vertebrata</taxon>
        <taxon>Euteleostomi</taxon>
        <taxon>Actinopterygii</taxon>
        <taxon>Neopterygii</taxon>
        <taxon>Teleostei</taxon>
        <taxon>Neoteleostei</taxon>
        <taxon>Acanthomorphata</taxon>
        <taxon>Ovalentaria</taxon>
        <taxon>Pomacentridae</taxon>
        <taxon>Stegastes</taxon>
    </lineage>
</organism>
<dbReference type="AlphaFoldDB" id="A0A3B5BBJ5"/>